<name>A0ABY2RXY4_9PSEU</name>
<dbReference type="PANTHER" id="PTHR35174">
    <property type="entry name" value="BLL7171 PROTEIN-RELATED"/>
    <property type="match status" value="1"/>
</dbReference>
<feature type="domain" description="YCII-related" evidence="2">
    <location>
        <begin position="4"/>
        <end position="98"/>
    </location>
</feature>
<dbReference type="InterPro" id="IPR011008">
    <property type="entry name" value="Dimeric_a/b-barrel"/>
</dbReference>
<gene>
    <name evidence="3" type="ORF">FCN18_28200</name>
</gene>
<dbReference type="EMBL" id="SWMS01000019">
    <property type="protein sequence ID" value="TKG64926.1"/>
    <property type="molecule type" value="Genomic_DNA"/>
</dbReference>
<protein>
    <submittedName>
        <fullName evidence="3">Transcription initiation protein</fullName>
    </submittedName>
</protein>
<keyword evidence="4" id="KW-1185">Reference proteome</keyword>
<dbReference type="PANTHER" id="PTHR35174:SF3">
    <property type="entry name" value="BLL7171 PROTEIN"/>
    <property type="match status" value="1"/>
</dbReference>
<dbReference type="SUPFAM" id="SSF54909">
    <property type="entry name" value="Dimeric alpha+beta barrel"/>
    <property type="match status" value="1"/>
</dbReference>
<accession>A0ABY2RXY4</accession>
<proteinExistence type="inferred from homology"/>
<reference evidence="3 4" key="1">
    <citation type="journal article" date="2015" name="Antonie Van Leeuwenhoek">
        <title>Prauserella endophytica sp. nov., an endophytic actinobacterium isolated from Tamarix taklamakanensis.</title>
        <authorList>
            <person name="Liu J.M."/>
            <person name="Habden X."/>
            <person name="Guo L."/>
            <person name="Tuo L."/>
            <person name="Jiang Z.K."/>
            <person name="Liu S.W."/>
            <person name="Liu X.F."/>
            <person name="Chen L."/>
            <person name="Li R.F."/>
            <person name="Zhang Y.Q."/>
            <person name="Sun C.H."/>
        </authorList>
    </citation>
    <scope>NUCLEOTIDE SEQUENCE [LARGE SCALE GENOMIC DNA]</scope>
    <source>
        <strain evidence="3 4">CGMCC 4.7182</strain>
    </source>
</reference>
<sequence>MTTYVVLLTGDETAWERLTAEQQASVFAKHEEFARLLASRGHQLTGGQELVPSHTTKKITKAADGAVMVTDGPYTESVEQLGAFYLVESDDLDDLLDICGVLAEPDGAIEVRAAVDHGTGTDSGA</sequence>
<dbReference type="Proteomes" id="UP000309992">
    <property type="component" value="Unassembled WGS sequence"/>
</dbReference>
<evidence type="ECO:0000259" key="2">
    <source>
        <dbReference type="Pfam" id="PF03795"/>
    </source>
</evidence>
<comment type="caution">
    <text evidence="3">The sequence shown here is derived from an EMBL/GenBank/DDBJ whole genome shotgun (WGS) entry which is preliminary data.</text>
</comment>
<evidence type="ECO:0000256" key="1">
    <source>
        <dbReference type="ARBA" id="ARBA00007689"/>
    </source>
</evidence>
<evidence type="ECO:0000313" key="3">
    <source>
        <dbReference type="EMBL" id="TKG64926.1"/>
    </source>
</evidence>
<evidence type="ECO:0000313" key="4">
    <source>
        <dbReference type="Proteomes" id="UP000309992"/>
    </source>
</evidence>
<dbReference type="InterPro" id="IPR005545">
    <property type="entry name" value="YCII"/>
</dbReference>
<comment type="similarity">
    <text evidence="1">Belongs to the YciI family.</text>
</comment>
<dbReference type="Gene3D" id="3.30.70.1060">
    <property type="entry name" value="Dimeric alpha+beta barrel"/>
    <property type="match status" value="1"/>
</dbReference>
<dbReference type="Pfam" id="PF03795">
    <property type="entry name" value="YCII"/>
    <property type="match status" value="1"/>
</dbReference>
<organism evidence="3 4">
    <name type="scientific">Prauserella endophytica</name>
    <dbReference type="NCBI Taxonomy" id="1592324"/>
    <lineage>
        <taxon>Bacteria</taxon>
        <taxon>Bacillati</taxon>
        <taxon>Actinomycetota</taxon>
        <taxon>Actinomycetes</taxon>
        <taxon>Pseudonocardiales</taxon>
        <taxon>Pseudonocardiaceae</taxon>
        <taxon>Prauserella</taxon>
        <taxon>Prauserella coralliicola group</taxon>
    </lineage>
</organism>
<dbReference type="RefSeq" id="WP_137096523.1">
    <property type="nucleotide sequence ID" value="NZ_SWMS01000019.1"/>
</dbReference>